<protein>
    <recommendedName>
        <fullName evidence="3">DUF4935 domain-containing protein</fullName>
    </recommendedName>
</protein>
<organism evidence="1 2">
    <name type="scientific">Paenibacillus larvae subsp. larvae</name>
    <dbReference type="NCBI Taxonomy" id="147375"/>
    <lineage>
        <taxon>Bacteria</taxon>
        <taxon>Bacillati</taxon>
        <taxon>Bacillota</taxon>
        <taxon>Bacilli</taxon>
        <taxon>Bacillales</taxon>
        <taxon>Paenibacillaceae</taxon>
        <taxon>Paenibacillus</taxon>
    </lineage>
</organism>
<reference evidence="2" key="1">
    <citation type="submission" date="2017-02" db="EMBL/GenBank/DDBJ databases">
        <title>Delineation of Paenibacillus larvae strains originating from foulbrood outbreaks.</title>
        <authorList>
            <person name="Beims H."/>
            <person name="Bunk B."/>
            <person name="Sproeer C."/>
            <person name="Mohr K.I."/>
            <person name="Pradella S."/>
            <person name="Guenther G."/>
            <person name="Rohde M."/>
            <person name="von der Ohe W."/>
            <person name="Steinert M."/>
        </authorList>
    </citation>
    <scope>NUCLEOTIDE SEQUENCE [LARGE SCALE GENOMIC DNA]</scope>
    <source>
        <strain evidence="2">Eric_III</strain>
    </source>
</reference>
<evidence type="ECO:0000313" key="1">
    <source>
        <dbReference type="EMBL" id="AVF24556.1"/>
    </source>
</evidence>
<accession>A0A2L1TV42</accession>
<dbReference type="EMBL" id="CP019655">
    <property type="protein sequence ID" value="AVF24556.1"/>
    <property type="molecule type" value="Genomic_DNA"/>
</dbReference>
<proteinExistence type="predicted"/>
<dbReference type="RefSeq" id="WP_104932627.1">
    <property type="nucleotide sequence ID" value="NZ_CP019655.1"/>
</dbReference>
<name>A0A2L1TV42_9BACL</name>
<gene>
    <name evidence="1" type="ORF">ERICIII_00311</name>
</gene>
<evidence type="ECO:0000313" key="2">
    <source>
        <dbReference type="Proteomes" id="UP000239833"/>
    </source>
</evidence>
<evidence type="ECO:0008006" key="3">
    <source>
        <dbReference type="Google" id="ProtNLM"/>
    </source>
</evidence>
<dbReference type="Proteomes" id="UP000239833">
    <property type="component" value="Chromosome"/>
</dbReference>
<dbReference type="GeneID" id="99574313"/>
<sequence length="119" mass="13542">MGGLLTSNVFIDSSTYINRNFSFKDHLLGYLGKLAINNHIRLFTSEIVLNEVENKIDERCKEAKLALDSLRKKGMILRHIRVCQDLCVNFFKSISPEGEIVFLAQVVANSIREKNGELK</sequence>
<dbReference type="AlphaFoldDB" id="A0A2L1TV42"/>